<comment type="caution">
    <text evidence="3">The sequence shown here is derived from an EMBL/GenBank/DDBJ whole genome shotgun (WGS) entry which is preliminary data.</text>
</comment>
<dbReference type="Proteomes" id="UP000677228">
    <property type="component" value="Unassembled WGS sequence"/>
</dbReference>
<evidence type="ECO:0000313" key="3">
    <source>
        <dbReference type="EMBL" id="CAF4480235.1"/>
    </source>
</evidence>
<evidence type="ECO:0000313" key="4">
    <source>
        <dbReference type="Proteomes" id="UP000682733"/>
    </source>
</evidence>
<accession>A0A8S2X8W7</accession>
<dbReference type="Proteomes" id="UP000682733">
    <property type="component" value="Unassembled WGS sequence"/>
</dbReference>
<keyword evidence="1" id="KW-0175">Coiled coil</keyword>
<feature type="coiled-coil region" evidence="1">
    <location>
        <begin position="14"/>
        <end position="45"/>
    </location>
</feature>
<dbReference type="EMBL" id="CAJNOK010062908">
    <property type="protein sequence ID" value="CAF1642426.1"/>
    <property type="molecule type" value="Genomic_DNA"/>
</dbReference>
<proteinExistence type="predicted"/>
<gene>
    <name evidence="2" type="ORF">OVA965_LOCUS44358</name>
    <name evidence="3" type="ORF">TMI583_LOCUS47116</name>
</gene>
<dbReference type="EMBL" id="CAJOBA010090002">
    <property type="protein sequence ID" value="CAF4480235.1"/>
    <property type="molecule type" value="Genomic_DNA"/>
</dbReference>
<evidence type="ECO:0000256" key="1">
    <source>
        <dbReference type="SAM" id="Coils"/>
    </source>
</evidence>
<dbReference type="AlphaFoldDB" id="A0A8S2X8W7"/>
<name>A0A8S2X8W7_9BILA</name>
<feature type="non-terminal residue" evidence="3">
    <location>
        <position position="1"/>
    </location>
</feature>
<reference evidence="3" key="1">
    <citation type="submission" date="2021-02" db="EMBL/GenBank/DDBJ databases">
        <authorList>
            <person name="Nowell W R."/>
        </authorList>
    </citation>
    <scope>NUCLEOTIDE SEQUENCE</scope>
</reference>
<organism evidence="3 4">
    <name type="scientific">Didymodactylos carnosus</name>
    <dbReference type="NCBI Taxonomy" id="1234261"/>
    <lineage>
        <taxon>Eukaryota</taxon>
        <taxon>Metazoa</taxon>
        <taxon>Spiralia</taxon>
        <taxon>Gnathifera</taxon>
        <taxon>Rotifera</taxon>
        <taxon>Eurotatoria</taxon>
        <taxon>Bdelloidea</taxon>
        <taxon>Philodinida</taxon>
        <taxon>Philodinidae</taxon>
        <taxon>Didymodactylos</taxon>
    </lineage>
</organism>
<evidence type="ECO:0000313" key="2">
    <source>
        <dbReference type="EMBL" id="CAF1642426.1"/>
    </source>
</evidence>
<protein>
    <submittedName>
        <fullName evidence="3">Uncharacterized protein</fullName>
    </submittedName>
</protein>
<sequence length="50" mass="5837">KVCNTTSKLNNDETKRIQQTIEQALEEYSNAKDAINIKLIKLRQNLKFKT</sequence>